<evidence type="ECO:0000313" key="1">
    <source>
        <dbReference type="EMBL" id="GAA1506532.1"/>
    </source>
</evidence>
<comment type="caution">
    <text evidence="1">The sequence shown here is derived from an EMBL/GenBank/DDBJ whole genome shotgun (WGS) entry which is preliminary data.</text>
</comment>
<keyword evidence="2" id="KW-1185">Reference proteome</keyword>
<dbReference type="Proteomes" id="UP001500443">
    <property type="component" value="Unassembled WGS sequence"/>
</dbReference>
<accession>A0ABN1ZXG5</accession>
<name>A0ABN1ZXG5_9ACTN</name>
<protein>
    <recommendedName>
        <fullName evidence="3">Bacterial Ig domain-containing protein</fullName>
    </recommendedName>
</protein>
<sequence length="83" mass="9212">MVSHHTTITSKRTVEGKVKYRAGFILTSMNGEFKGKVAEAGKKTRRGRVELTLNFDTPGTYAVKCNQKTKKGSAMRAAKKKFC</sequence>
<dbReference type="EMBL" id="BAAAPF010000395">
    <property type="protein sequence ID" value="GAA1506532.1"/>
    <property type="molecule type" value="Genomic_DNA"/>
</dbReference>
<evidence type="ECO:0008006" key="3">
    <source>
        <dbReference type="Google" id="ProtNLM"/>
    </source>
</evidence>
<evidence type="ECO:0000313" key="2">
    <source>
        <dbReference type="Proteomes" id="UP001500443"/>
    </source>
</evidence>
<gene>
    <name evidence="1" type="ORF">GCM10009802_62570</name>
</gene>
<proteinExistence type="predicted"/>
<dbReference type="RefSeq" id="WP_344294848.1">
    <property type="nucleotide sequence ID" value="NZ_BAAAPF010000395.1"/>
</dbReference>
<reference evidence="1 2" key="1">
    <citation type="journal article" date="2019" name="Int. J. Syst. Evol. Microbiol.">
        <title>The Global Catalogue of Microorganisms (GCM) 10K type strain sequencing project: providing services to taxonomists for standard genome sequencing and annotation.</title>
        <authorList>
            <consortium name="The Broad Institute Genomics Platform"/>
            <consortium name="The Broad Institute Genome Sequencing Center for Infectious Disease"/>
            <person name="Wu L."/>
            <person name="Ma J."/>
        </authorList>
    </citation>
    <scope>NUCLEOTIDE SEQUENCE [LARGE SCALE GENOMIC DNA]</scope>
    <source>
        <strain evidence="1 2">JCM 15481</strain>
    </source>
</reference>
<organism evidence="1 2">
    <name type="scientific">Streptomyces synnematoformans</name>
    <dbReference type="NCBI Taxonomy" id="415721"/>
    <lineage>
        <taxon>Bacteria</taxon>
        <taxon>Bacillati</taxon>
        <taxon>Actinomycetota</taxon>
        <taxon>Actinomycetes</taxon>
        <taxon>Kitasatosporales</taxon>
        <taxon>Streptomycetaceae</taxon>
        <taxon>Streptomyces</taxon>
    </lineage>
</organism>